<feature type="repeat" description="Solcar" evidence="12">
    <location>
        <begin position="232"/>
        <end position="318"/>
    </location>
</feature>
<dbReference type="InterPro" id="IPR011992">
    <property type="entry name" value="EF-hand-dom_pair"/>
</dbReference>
<keyword evidence="5" id="KW-0479">Metal-binding</keyword>
<gene>
    <name evidence="16" type="ORF">SELMODRAFT_269471</name>
</gene>
<dbReference type="PROSITE" id="PS50222">
    <property type="entry name" value="EF_HAND_2"/>
    <property type="match status" value="3"/>
</dbReference>
<evidence type="ECO:0000259" key="15">
    <source>
        <dbReference type="PROSITE" id="PS50222"/>
    </source>
</evidence>
<evidence type="ECO:0000256" key="4">
    <source>
        <dbReference type="ARBA" id="ARBA00022692"/>
    </source>
</evidence>
<dbReference type="GO" id="GO:0005743">
    <property type="term" value="C:mitochondrial inner membrane"/>
    <property type="evidence" value="ECO:0007669"/>
    <property type="project" value="UniProtKB-SubCell"/>
</dbReference>
<evidence type="ECO:0000256" key="13">
    <source>
        <dbReference type="RuleBase" id="RU000488"/>
    </source>
</evidence>
<dbReference type="InterPro" id="IPR002048">
    <property type="entry name" value="EF_hand_dom"/>
</dbReference>
<accession>D8T0D9</accession>
<dbReference type="PANTHER" id="PTHR24089">
    <property type="entry name" value="SOLUTE CARRIER FAMILY 25"/>
    <property type="match status" value="1"/>
</dbReference>
<dbReference type="InterPro" id="IPR018247">
    <property type="entry name" value="EF_Hand_1_Ca_BS"/>
</dbReference>
<dbReference type="Gene3D" id="1.50.40.10">
    <property type="entry name" value="Mitochondrial carrier domain"/>
    <property type="match status" value="1"/>
</dbReference>
<comment type="subcellular location">
    <subcellularLocation>
        <location evidence="1">Mitochondrion inner membrane</location>
        <topology evidence="1">Multi-pass membrane protein</topology>
    </subcellularLocation>
</comment>
<dbReference type="PROSITE" id="PS50920">
    <property type="entry name" value="SOLCAR"/>
    <property type="match status" value="3"/>
</dbReference>
<dbReference type="GO" id="GO:0005509">
    <property type="term" value="F:calcium ion binding"/>
    <property type="evidence" value="ECO:0007669"/>
    <property type="project" value="InterPro"/>
</dbReference>
<evidence type="ECO:0000256" key="6">
    <source>
        <dbReference type="ARBA" id="ARBA00022737"/>
    </source>
</evidence>
<evidence type="ECO:0000256" key="7">
    <source>
        <dbReference type="ARBA" id="ARBA00022792"/>
    </source>
</evidence>
<dbReference type="GO" id="GO:0015867">
    <property type="term" value="P:ATP transport"/>
    <property type="evidence" value="ECO:0000318"/>
    <property type="project" value="GO_Central"/>
</dbReference>
<dbReference type="Pfam" id="PF00153">
    <property type="entry name" value="Mito_carr"/>
    <property type="match status" value="3"/>
</dbReference>
<keyword evidence="3 13" id="KW-0813">Transport</keyword>
<evidence type="ECO:0000256" key="2">
    <source>
        <dbReference type="ARBA" id="ARBA00006375"/>
    </source>
</evidence>
<keyword evidence="17" id="KW-1185">Reference proteome</keyword>
<dbReference type="CDD" id="cd00051">
    <property type="entry name" value="EFh"/>
    <property type="match status" value="1"/>
</dbReference>
<dbReference type="HOGENOM" id="CLU_015166_2_1_1"/>
<dbReference type="Gramene" id="EFJ09891">
    <property type="protein sequence ID" value="EFJ09891"/>
    <property type="gene ID" value="SELMODRAFT_269471"/>
</dbReference>
<evidence type="ECO:0000256" key="10">
    <source>
        <dbReference type="ARBA" id="ARBA00023128"/>
    </source>
</evidence>
<feature type="repeat" description="Solcar" evidence="12">
    <location>
        <begin position="424"/>
        <end position="512"/>
    </location>
</feature>
<evidence type="ECO:0000256" key="8">
    <source>
        <dbReference type="ARBA" id="ARBA00022837"/>
    </source>
</evidence>
<keyword evidence="10" id="KW-0496">Mitochondrion</keyword>
<dbReference type="InterPro" id="IPR002067">
    <property type="entry name" value="MCP"/>
</dbReference>
<dbReference type="OrthoDB" id="270584at2759"/>
<dbReference type="EMBL" id="GL377658">
    <property type="protein sequence ID" value="EFJ09891.1"/>
    <property type="molecule type" value="Genomic_DNA"/>
</dbReference>
<evidence type="ECO:0000256" key="12">
    <source>
        <dbReference type="PROSITE-ProRule" id="PRU00282"/>
    </source>
</evidence>
<dbReference type="Pfam" id="PF13499">
    <property type="entry name" value="EF-hand_7"/>
    <property type="match status" value="2"/>
</dbReference>
<protein>
    <recommendedName>
        <fullName evidence="15">EF-hand domain-containing protein</fullName>
    </recommendedName>
</protein>
<feature type="domain" description="EF-hand" evidence="15">
    <location>
        <begin position="62"/>
        <end position="97"/>
    </location>
</feature>
<dbReference type="STRING" id="88036.D8T0D9"/>
<evidence type="ECO:0000256" key="5">
    <source>
        <dbReference type="ARBA" id="ARBA00022723"/>
    </source>
</evidence>
<dbReference type="Gene3D" id="1.10.238.10">
    <property type="entry name" value="EF-hand"/>
    <property type="match status" value="2"/>
</dbReference>
<dbReference type="GO" id="GO:0005347">
    <property type="term" value="F:ATP transmembrane transporter activity"/>
    <property type="evidence" value="ECO:0000318"/>
    <property type="project" value="GO_Central"/>
</dbReference>
<dbReference type="FunCoup" id="D8T0D9">
    <property type="interactions" value="3503"/>
</dbReference>
<dbReference type="eggNOG" id="KOG0036">
    <property type="taxonomic scope" value="Eukaryota"/>
</dbReference>
<name>D8T0D9_SELML</name>
<organism evidence="17">
    <name type="scientific">Selaginella moellendorffii</name>
    <name type="common">Spikemoss</name>
    <dbReference type="NCBI Taxonomy" id="88036"/>
    <lineage>
        <taxon>Eukaryota</taxon>
        <taxon>Viridiplantae</taxon>
        <taxon>Streptophyta</taxon>
        <taxon>Embryophyta</taxon>
        <taxon>Tracheophyta</taxon>
        <taxon>Lycopodiopsida</taxon>
        <taxon>Selaginellales</taxon>
        <taxon>Selaginellaceae</taxon>
        <taxon>Selaginella</taxon>
    </lineage>
</organism>
<comment type="similarity">
    <text evidence="2 13">Belongs to the mitochondrial carrier (TC 2.A.29) family.</text>
</comment>
<sequence>MAAASEPVSLAEVQQASKDFRVHGLNPPSPAPSPAQSVKQQFPAPAVTLREVELALDETGEQREGRIRNLFALFDSSESGFLDHGQIEQRLKTMSIPSHYKFAQDLLQVCDANHDGRVDFLEFRRYIDEKELELYHMFQQIDVTNDGYIHPEELRDALKNAGIHLSDRNLSKFMDHVDRDNNGIITFEEWRDFLLLSPHAGTITEVYQYWEKVCQIDIGEQAIIPEGISRHLYASRYFIAGGVAGAVSRTATAPLDRLKVILQVQTERRARPNLFQGLKQIYTEGGMAGFYVGNGINVLKVAPESAVKFYAFEMLKEVAAKIQGEQKSEIGPLGRLFAGGAAGAIAQTVVYPLDVVKTRLQVLSRKSQMSSLVRDMYAHEGFLSFYRGLVPSLVGIIPYAGIDLAMYETLKDLSRSILPEGTEPGPLTQLACGTISGAIGATSVYPLQLIRTRLQAQPLNSPMRYKGMKDVFKRTLEHEGVTAFYKGLVPNLCKVAPAASITYVVYEKMKKLLAIQS</sequence>
<dbReference type="KEGG" id="smo:SELMODRAFT_269471"/>
<evidence type="ECO:0000313" key="16">
    <source>
        <dbReference type="EMBL" id="EFJ09891.1"/>
    </source>
</evidence>
<dbReference type="InterPro" id="IPR018108">
    <property type="entry name" value="MCP_transmembrane"/>
</dbReference>
<evidence type="ECO:0000256" key="9">
    <source>
        <dbReference type="ARBA" id="ARBA00022989"/>
    </source>
</evidence>
<feature type="region of interest" description="Disordered" evidence="14">
    <location>
        <begin position="17"/>
        <end position="39"/>
    </location>
</feature>
<keyword evidence="8" id="KW-0106">Calcium</keyword>
<evidence type="ECO:0000313" key="17">
    <source>
        <dbReference type="Proteomes" id="UP000001514"/>
    </source>
</evidence>
<dbReference type="FunFam" id="1.50.40.10:FF:000067">
    <property type="entry name" value="Mitochondrial substrate carrier family protein"/>
    <property type="match status" value="1"/>
</dbReference>
<feature type="domain" description="EF-hand" evidence="15">
    <location>
        <begin position="129"/>
        <end position="164"/>
    </location>
</feature>
<dbReference type="PRINTS" id="PR00926">
    <property type="entry name" value="MITOCARRIER"/>
</dbReference>
<dbReference type="GO" id="GO:0015866">
    <property type="term" value="P:ADP transport"/>
    <property type="evidence" value="ECO:0000318"/>
    <property type="project" value="GO_Central"/>
</dbReference>
<dbReference type="InParanoid" id="D8T0D9"/>
<dbReference type="Proteomes" id="UP000001514">
    <property type="component" value="Unassembled WGS sequence"/>
</dbReference>
<feature type="domain" description="EF-hand" evidence="15">
    <location>
        <begin position="165"/>
        <end position="200"/>
    </location>
</feature>
<dbReference type="InterPro" id="IPR023395">
    <property type="entry name" value="MCP_dom_sf"/>
</dbReference>
<dbReference type="SUPFAM" id="SSF47473">
    <property type="entry name" value="EF-hand"/>
    <property type="match status" value="1"/>
</dbReference>
<keyword evidence="6" id="KW-0677">Repeat</keyword>
<reference evidence="16 17" key="1">
    <citation type="journal article" date="2011" name="Science">
        <title>The Selaginella genome identifies genetic changes associated with the evolution of vascular plants.</title>
        <authorList>
            <person name="Banks J.A."/>
            <person name="Nishiyama T."/>
            <person name="Hasebe M."/>
            <person name="Bowman J.L."/>
            <person name="Gribskov M."/>
            <person name="dePamphilis C."/>
            <person name="Albert V.A."/>
            <person name="Aono N."/>
            <person name="Aoyama T."/>
            <person name="Ambrose B.A."/>
            <person name="Ashton N.W."/>
            <person name="Axtell M.J."/>
            <person name="Barker E."/>
            <person name="Barker M.S."/>
            <person name="Bennetzen J.L."/>
            <person name="Bonawitz N.D."/>
            <person name="Chapple C."/>
            <person name="Cheng C."/>
            <person name="Correa L.G."/>
            <person name="Dacre M."/>
            <person name="DeBarry J."/>
            <person name="Dreyer I."/>
            <person name="Elias M."/>
            <person name="Engstrom E.M."/>
            <person name="Estelle M."/>
            <person name="Feng L."/>
            <person name="Finet C."/>
            <person name="Floyd S.K."/>
            <person name="Frommer W.B."/>
            <person name="Fujita T."/>
            <person name="Gramzow L."/>
            <person name="Gutensohn M."/>
            <person name="Harholt J."/>
            <person name="Hattori M."/>
            <person name="Heyl A."/>
            <person name="Hirai T."/>
            <person name="Hiwatashi Y."/>
            <person name="Ishikawa M."/>
            <person name="Iwata M."/>
            <person name="Karol K.G."/>
            <person name="Koehler B."/>
            <person name="Kolukisaoglu U."/>
            <person name="Kubo M."/>
            <person name="Kurata T."/>
            <person name="Lalonde S."/>
            <person name="Li K."/>
            <person name="Li Y."/>
            <person name="Litt A."/>
            <person name="Lyons E."/>
            <person name="Manning G."/>
            <person name="Maruyama T."/>
            <person name="Michael T.P."/>
            <person name="Mikami K."/>
            <person name="Miyazaki S."/>
            <person name="Morinaga S."/>
            <person name="Murata T."/>
            <person name="Mueller-Roeber B."/>
            <person name="Nelson D.R."/>
            <person name="Obara M."/>
            <person name="Oguri Y."/>
            <person name="Olmstead R.G."/>
            <person name="Onodera N."/>
            <person name="Petersen B.L."/>
            <person name="Pils B."/>
            <person name="Prigge M."/>
            <person name="Rensing S.A."/>
            <person name="Riano-Pachon D.M."/>
            <person name="Roberts A.W."/>
            <person name="Sato Y."/>
            <person name="Scheller H.V."/>
            <person name="Schulz B."/>
            <person name="Schulz C."/>
            <person name="Shakirov E.V."/>
            <person name="Shibagaki N."/>
            <person name="Shinohara N."/>
            <person name="Shippen D.E."/>
            <person name="Soerensen I."/>
            <person name="Sotooka R."/>
            <person name="Sugimoto N."/>
            <person name="Sugita M."/>
            <person name="Sumikawa N."/>
            <person name="Tanurdzic M."/>
            <person name="Theissen G."/>
            <person name="Ulvskov P."/>
            <person name="Wakazuki S."/>
            <person name="Weng J.K."/>
            <person name="Willats W.W."/>
            <person name="Wipf D."/>
            <person name="Wolf P.G."/>
            <person name="Yang L."/>
            <person name="Zimmer A.D."/>
            <person name="Zhu Q."/>
            <person name="Mitros T."/>
            <person name="Hellsten U."/>
            <person name="Loque D."/>
            <person name="Otillar R."/>
            <person name="Salamov A."/>
            <person name="Schmutz J."/>
            <person name="Shapiro H."/>
            <person name="Lindquist E."/>
            <person name="Lucas S."/>
            <person name="Rokhsar D."/>
            <person name="Grigoriev I.V."/>
        </authorList>
    </citation>
    <scope>NUCLEOTIDE SEQUENCE [LARGE SCALE GENOMIC DNA]</scope>
</reference>
<evidence type="ECO:0000256" key="3">
    <source>
        <dbReference type="ARBA" id="ARBA00022448"/>
    </source>
</evidence>
<evidence type="ECO:0000256" key="1">
    <source>
        <dbReference type="ARBA" id="ARBA00004448"/>
    </source>
</evidence>
<evidence type="ECO:0000256" key="11">
    <source>
        <dbReference type="ARBA" id="ARBA00023136"/>
    </source>
</evidence>
<evidence type="ECO:0000256" key="14">
    <source>
        <dbReference type="SAM" id="MobiDB-lite"/>
    </source>
</evidence>
<keyword evidence="7" id="KW-0999">Mitochondrion inner membrane</keyword>
<dbReference type="SMART" id="SM00054">
    <property type="entry name" value="EFh"/>
    <property type="match status" value="4"/>
</dbReference>
<dbReference type="AlphaFoldDB" id="D8T0D9"/>
<keyword evidence="9" id="KW-1133">Transmembrane helix</keyword>
<feature type="repeat" description="Solcar" evidence="12">
    <location>
        <begin position="330"/>
        <end position="413"/>
    </location>
</feature>
<dbReference type="OMA" id="VISYAEW"/>
<keyword evidence="4 12" id="KW-0812">Transmembrane</keyword>
<proteinExistence type="inferred from homology"/>
<keyword evidence="11 12" id="KW-0472">Membrane</keyword>
<dbReference type="SUPFAM" id="SSF103506">
    <property type="entry name" value="Mitochondrial carrier"/>
    <property type="match status" value="1"/>
</dbReference>
<dbReference type="PROSITE" id="PS00018">
    <property type="entry name" value="EF_HAND_1"/>
    <property type="match status" value="1"/>
</dbReference>